<comment type="caution">
    <text evidence="2">The sequence shown here is derived from an EMBL/GenBank/DDBJ whole genome shotgun (WGS) entry which is preliminary data.</text>
</comment>
<reference evidence="1 3" key="1">
    <citation type="submission" date="2012-11" db="EMBL/GenBank/DDBJ databases">
        <title>Whole genome sequence of Acetobacter indonesiensis 5H-1.</title>
        <authorList>
            <person name="Azuma Y."/>
            <person name="Higashiura N."/>
            <person name="Hirakawa H."/>
            <person name="Matsushita K."/>
        </authorList>
    </citation>
    <scope>NUCLEOTIDE SEQUENCE [LARGE SCALE GENOMIC DNA]</scope>
    <source>
        <strain evidence="1 3">5H-1</strain>
    </source>
</reference>
<name>A0A6N3T6J4_9PROT</name>
<accession>A0A6N3T6J4</accession>
<dbReference type="AlphaFoldDB" id="A0A6N3T6J4"/>
<evidence type="ECO:0000313" key="3">
    <source>
        <dbReference type="Proteomes" id="UP000032673"/>
    </source>
</evidence>
<sequence length="49" mass="6022">MITARRPYPSDVSYEEWFLIILYLLLMKEDAEEWHHDHREPDTSLDTEE</sequence>
<evidence type="ECO:0000313" key="1">
    <source>
        <dbReference type="EMBL" id="GAN64030.1"/>
    </source>
</evidence>
<protein>
    <submittedName>
        <fullName evidence="2">Uncharacterized protein</fullName>
    </submittedName>
</protein>
<dbReference type="EMBL" id="BAMW01000048">
    <property type="protein sequence ID" value="GAN64030.1"/>
    <property type="molecule type" value="Genomic_DNA"/>
</dbReference>
<dbReference type="Proteomes" id="UP000032673">
    <property type="component" value="Unassembled WGS sequence"/>
</dbReference>
<keyword evidence="3" id="KW-1185">Reference proteome</keyword>
<evidence type="ECO:0000313" key="4">
    <source>
        <dbReference type="Proteomes" id="UP000321104"/>
    </source>
</evidence>
<gene>
    <name evidence="1" type="ORF">Abin_050_002</name>
    <name evidence="2" type="ORF">AIN02nite_29760</name>
</gene>
<proteinExistence type="predicted"/>
<dbReference type="RefSeq" id="WP_179194155.1">
    <property type="nucleotide sequence ID" value="NZ_JOPA01000081.1"/>
</dbReference>
<dbReference type="Proteomes" id="UP000321104">
    <property type="component" value="Unassembled WGS sequence"/>
</dbReference>
<reference evidence="2 4" key="2">
    <citation type="submission" date="2019-07" db="EMBL/GenBank/DDBJ databases">
        <title>Whole genome shotgun sequence of Acetobacter indonesiensis NBRC 16471.</title>
        <authorList>
            <person name="Hosoyama A."/>
            <person name="Uohara A."/>
            <person name="Ohji S."/>
            <person name="Ichikawa N."/>
        </authorList>
    </citation>
    <scope>NUCLEOTIDE SEQUENCE [LARGE SCALE GENOMIC DNA]</scope>
    <source>
        <strain evidence="2 4">NBRC 16471</strain>
    </source>
</reference>
<dbReference type="EMBL" id="BJXQ01000063">
    <property type="protein sequence ID" value="GEN04951.1"/>
    <property type="molecule type" value="Genomic_DNA"/>
</dbReference>
<evidence type="ECO:0000313" key="2">
    <source>
        <dbReference type="EMBL" id="GEN04951.1"/>
    </source>
</evidence>
<organism evidence="2 4">
    <name type="scientific">Acetobacter indonesiensis</name>
    <dbReference type="NCBI Taxonomy" id="104101"/>
    <lineage>
        <taxon>Bacteria</taxon>
        <taxon>Pseudomonadati</taxon>
        <taxon>Pseudomonadota</taxon>
        <taxon>Alphaproteobacteria</taxon>
        <taxon>Acetobacterales</taxon>
        <taxon>Acetobacteraceae</taxon>
        <taxon>Acetobacter</taxon>
    </lineage>
</organism>